<keyword evidence="3" id="KW-0378">Hydrolase</keyword>
<evidence type="ECO:0000259" key="2">
    <source>
        <dbReference type="Pfam" id="PF00975"/>
    </source>
</evidence>
<dbReference type="PANTHER" id="PTHR11487:SF0">
    <property type="entry name" value="S-ACYL FATTY ACID SYNTHASE THIOESTERASE, MEDIUM CHAIN"/>
    <property type="match status" value="1"/>
</dbReference>
<comment type="caution">
    <text evidence="3">The sequence shown here is derived from an EMBL/GenBank/DDBJ whole genome shotgun (WGS) entry which is preliminary data.</text>
</comment>
<evidence type="ECO:0000313" key="3">
    <source>
        <dbReference type="EMBL" id="MEO3715869.1"/>
    </source>
</evidence>
<organism evidence="3 4">
    <name type="scientific">Roseateles flavus</name>
    <dbReference type="NCBI Taxonomy" id="3149041"/>
    <lineage>
        <taxon>Bacteria</taxon>
        <taxon>Pseudomonadati</taxon>
        <taxon>Pseudomonadota</taxon>
        <taxon>Betaproteobacteria</taxon>
        <taxon>Burkholderiales</taxon>
        <taxon>Sphaerotilaceae</taxon>
        <taxon>Roseateles</taxon>
    </lineage>
</organism>
<dbReference type="InterPro" id="IPR001031">
    <property type="entry name" value="Thioesterase"/>
</dbReference>
<dbReference type="PANTHER" id="PTHR11487">
    <property type="entry name" value="THIOESTERASE"/>
    <property type="match status" value="1"/>
</dbReference>
<dbReference type="Gene3D" id="3.40.50.1820">
    <property type="entry name" value="alpha/beta hydrolase"/>
    <property type="match status" value="1"/>
</dbReference>
<sequence length="246" mass="27282">MKDWIVRRPQARAVMRLFCFPYAGGGASVYSAWQEALGPSVEVCAIQAPGRESRMAEPPIREMSRWVAELAPALVDLARLPFAFFGHSLGAVAAFEMSRYLMHRGLPLPKLLFVSGAASPATREGKGQTHLLPDAQFMEQLAEMDGTPAEVLANRELMAFLLPMIRADFELSGCYAYRPSLRLPVPIVACAGTHDSHAEPESMQRWARETAGDFRLQAFEGGHFFLHAQGPALRQFVADELKRHML</sequence>
<evidence type="ECO:0000256" key="1">
    <source>
        <dbReference type="ARBA" id="ARBA00007169"/>
    </source>
</evidence>
<gene>
    <name evidence="3" type="ORF">ABDJ40_24100</name>
</gene>
<dbReference type="RefSeq" id="WP_347613596.1">
    <property type="nucleotide sequence ID" value="NZ_JBDPZC010000021.1"/>
</dbReference>
<dbReference type="SUPFAM" id="SSF53474">
    <property type="entry name" value="alpha/beta-Hydrolases"/>
    <property type="match status" value="1"/>
</dbReference>
<protein>
    <submittedName>
        <fullName evidence="3">Alpha/beta fold hydrolase</fullName>
    </submittedName>
</protein>
<dbReference type="EMBL" id="JBDPZC010000021">
    <property type="protein sequence ID" value="MEO3715869.1"/>
    <property type="molecule type" value="Genomic_DNA"/>
</dbReference>
<evidence type="ECO:0000313" key="4">
    <source>
        <dbReference type="Proteomes" id="UP001462640"/>
    </source>
</evidence>
<dbReference type="GO" id="GO:0016787">
    <property type="term" value="F:hydrolase activity"/>
    <property type="evidence" value="ECO:0007669"/>
    <property type="project" value="UniProtKB-KW"/>
</dbReference>
<dbReference type="Pfam" id="PF00975">
    <property type="entry name" value="Thioesterase"/>
    <property type="match status" value="1"/>
</dbReference>
<reference evidence="3 4" key="1">
    <citation type="submission" date="2024-05" db="EMBL/GenBank/DDBJ databases">
        <title>Roseateles sp. 2.12 16S ribosomal RNA gene Genome sequencing and assembly.</title>
        <authorList>
            <person name="Woo H."/>
        </authorList>
    </citation>
    <scope>NUCLEOTIDE SEQUENCE [LARGE SCALE GENOMIC DNA]</scope>
    <source>
        <strain evidence="3 4">2.12</strain>
    </source>
</reference>
<comment type="similarity">
    <text evidence="1">Belongs to the thioesterase family.</text>
</comment>
<name>A0ABV0GLI5_9BURK</name>
<feature type="domain" description="Thioesterase" evidence="2">
    <location>
        <begin position="16"/>
        <end position="233"/>
    </location>
</feature>
<dbReference type="InterPro" id="IPR012223">
    <property type="entry name" value="TEII"/>
</dbReference>
<accession>A0ABV0GLI5</accession>
<dbReference type="InterPro" id="IPR029058">
    <property type="entry name" value="AB_hydrolase_fold"/>
</dbReference>
<dbReference type="Proteomes" id="UP001462640">
    <property type="component" value="Unassembled WGS sequence"/>
</dbReference>
<keyword evidence="4" id="KW-1185">Reference proteome</keyword>
<proteinExistence type="inferred from homology"/>